<name>A0A0K2V8E6_LEPSM</name>
<keyword evidence="2" id="KW-0687">Ribonucleoprotein</keyword>
<dbReference type="Pfam" id="PF00338">
    <property type="entry name" value="Ribosomal_S10"/>
    <property type="match status" value="1"/>
</dbReference>
<dbReference type="GO" id="GO:1990904">
    <property type="term" value="C:ribonucleoprotein complex"/>
    <property type="evidence" value="ECO:0007669"/>
    <property type="project" value="UniProtKB-KW"/>
</dbReference>
<dbReference type="InterPro" id="IPR027487">
    <property type="entry name" value="Ribosomal_mL48"/>
</dbReference>
<feature type="domain" description="Small ribosomal subunit protein uS10" evidence="3">
    <location>
        <begin position="49"/>
        <end position="144"/>
    </location>
</feature>
<dbReference type="PANTHER" id="PTHR13473:SF0">
    <property type="entry name" value="LARGE RIBOSOMAL SUBUNIT PROTEIN ML48"/>
    <property type="match status" value="1"/>
</dbReference>
<dbReference type="InterPro" id="IPR027486">
    <property type="entry name" value="Ribosomal_uS10_dom"/>
</dbReference>
<dbReference type="InterPro" id="IPR036838">
    <property type="entry name" value="Ribosomal_uS10_dom_sf"/>
</dbReference>
<dbReference type="OrthoDB" id="5984298at2759"/>
<proteinExistence type="predicted"/>
<evidence type="ECO:0000256" key="1">
    <source>
        <dbReference type="ARBA" id="ARBA00022980"/>
    </source>
</evidence>
<dbReference type="PANTHER" id="PTHR13473">
    <property type="entry name" value="MITOCHONDRIAL RIBOSOMAL PROTEIN L48"/>
    <property type="match status" value="1"/>
</dbReference>
<evidence type="ECO:0000256" key="2">
    <source>
        <dbReference type="ARBA" id="ARBA00023274"/>
    </source>
</evidence>
<protein>
    <recommendedName>
        <fullName evidence="3">Small ribosomal subunit protein uS10 domain-containing protein</fullName>
    </recommendedName>
</protein>
<dbReference type="EMBL" id="HACA01028850">
    <property type="protein sequence ID" value="CDW46211.1"/>
    <property type="molecule type" value="Transcribed_RNA"/>
</dbReference>
<reference evidence="4" key="1">
    <citation type="submission" date="2014-05" db="EMBL/GenBank/DDBJ databases">
        <authorList>
            <person name="Chronopoulou M."/>
        </authorList>
    </citation>
    <scope>NUCLEOTIDE SEQUENCE</scope>
    <source>
        <tissue evidence="4">Whole organism</tissue>
    </source>
</reference>
<evidence type="ECO:0000259" key="3">
    <source>
        <dbReference type="SMART" id="SM01403"/>
    </source>
</evidence>
<dbReference type="SUPFAM" id="SSF54999">
    <property type="entry name" value="Ribosomal protein S10"/>
    <property type="match status" value="1"/>
</dbReference>
<dbReference type="GO" id="GO:0005761">
    <property type="term" value="C:mitochondrial ribosome"/>
    <property type="evidence" value="ECO:0007669"/>
    <property type="project" value="InterPro"/>
</dbReference>
<dbReference type="AlphaFoldDB" id="A0A0K2V8E6"/>
<organism evidence="4">
    <name type="scientific">Lepeophtheirus salmonis</name>
    <name type="common">Salmon louse</name>
    <name type="synonym">Caligus salmonis</name>
    <dbReference type="NCBI Taxonomy" id="72036"/>
    <lineage>
        <taxon>Eukaryota</taxon>
        <taxon>Metazoa</taxon>
        <taxon>Ecdysozoa</taxon>
        <taxon>Arthropoda</taxon>
        <taxon>Crustacea</taxon>
        <taxon>Multicrustacea</taxon>
        <taxon>Hexanauplia</taxon>
        <taxon>Copepoda</taxon>
        <taxon>Siphonostomatoida</taxon>
        <taxon>Caligidae</taxon>
        <taxon>Lepeophtheirus</taxon>
    </lineage>
</organism>
<evidence type="ECO:0000313" key="4">
    <source>
        <dbReference type="EMBL" id="CDW46211.1"/>
    </source>
</evidence>
<accession>A0A0K2V8E6</accession>
<sequence length="200" mass="22813">MRISSIYRVLRPSIRHVRNIYTSQALPKTFEPDYLDTLDPEPDVYAPMNIQIKGYDFHILEHFHRLVKSLSLKMELDVGECWATPGRNLQVDTFAVGGTEVKDSFYLTVYERNVQIINLKSNEAPVLLDMIKTATPPGVKVAFYEHLEEHVESRYIPDPFIDGLRSEILEIDGKRENVAEKAAVKRATKAAVKVTSPIEL</sequence>
<keyword evidence="1" id="KW-0689">Ribosomal protein</keyword>
<dbReference type="SMART" id="SM01403">
    <property type="entry name" value="Ribosomal_S10"/>
    <property type="match status" value="1"/>
</dbReference>